<evidence type="ECO:0000256" key="2">
    <source>
        <dbReference type="RuleBase" id="RU003457"/>
    </source>
</evidence>
<dbReference type="Pfam" id="PF02678">
    <property type="entry name" value="Pirin"/>
    <property type="match status" value="1"/>
</dbReference>
<evidence type="ECO:0000256" key="3">
    <source>
        <dbReference type="SAM" id="MobiDB-lite"/>
    </source>
</evidence>
<feature type="region of interest" description="Disordered" evidence="3">
    <location>
        <begin position="263"/>
        <end position="295"/>
    </location>
</feature>
<proteinExistence type="inferred from homology"/>
<dbReference type="SUPFAM" id="SSF51182">
    <property type="entry name" value="RmlC-like cupins"/>
    <property type="match status" value="1"/>
</dbReference>
<keyword evidence="7" id="KW-1185">Reference proteome</keyword>
<dbReference type="Gene3D" id="2.60.120.10">
    <property type="entry name" value="Jelly Rolls"/>
    <property type="match status" value="2"/>
</dbReference>
<comment type="similarity">
    <text evidence="1 2">Belongs to the pirin family.</text>
</comment>
<dbReference type="EMBL" id="BAAADD010000003">
    <property type="protein sequence ID" value="GAA0565097.1"/>
    <property type="molecule type" value="Genomic_DNA"/>
</dbReference>
<dbReference type="InterPro" id="IPR012093">
    <property type="entry name" value="Pirin"/>
</dbReference>
<evidence type="ECO:0000313" key="7">
    <source>
        <dbReference type="Proteomes" id="UP001499951"/>
    </source>
</evidence>
<dbReference type="Pfam" id="PF05726">
    <property type="entry name" value="Pirin_C"/>
    <property type="match status" value="1"/>
</dbReference>
<dbReference type="PANTHER" id="PTHR13903">
    <property type="entry name" value="PIRIN-RELATED"/>
    <property type="match status" value="1"/>
</dbReference>
<dbReference type="InterPro" id="IPR003829">
    <property type="entry name" value="Pirin_N_dom"/>
</dbReference>
<accession>A0ABP3PDL9</accession>
<evidence type="ECO:0000313" key="6">
    <source>
        <dbReference type="EMBL" id="GAA0565097.1"/>
    </source>
</evidence>
<feature type="compositionally biased region" description="Pro residues" evidence="3">
    <location>
        <begin position="281"/>
        <end position="295"/>
    </location>
</feature>
<name>A0ABP3PDL9_9PROT</name>
<dbReference type="InterPro" id="IPR011051">
    <property type="entry name" value="RmlC_Cupin_sf"/>
</dbReference>
<dbReference type="Proteomes" id="UP001499951">
    <property type="component" value="Unassembled WGS sequence"/>
</dbReference>
<evidence type="ECO:0000259" key="4">
    <source>
        <dbReference type="Pfam" id="PF02678"/>
    </source>
</evidence>
<sequence length="295" mass="31818">MIEIVIAARRKNLGGGLEVGRVLPFAQRRMVGPFVFLDHMGPADFAPGEGVDVRPHPHIGLATVTYLFDGELLHHDSLGTVQPILPGEVNWMTAGRGIVHSERTRPETRARARTMDGIQAWVALPAEMEETAPAFAHSENLPTFAEGGISGTLIAGHFFGLKAGAVLSPLFYVHLEMGPGSRLTLPDEHRERAAYVARGTIDADHTPIPAGQMAVFAPGPARIDAGDHPARVMLLGGEPLGPRHLWWNFVSSRPERIAQAKADWQAGRMPLPPSDSGEFIPLPPEPSQPSPTDPV</sequence>
<dbReference type="InterPro" id="IPR008778">
    <property type="entry name" value="Pirin_C_dom"/>
</dbReference>
<dbReference type="RefSeq" id="WP_166933617.1">
    <property type="nucleotide sequence ID" value="NZ_BAAADD010000003.1"/>
</dbReference>
<dbReference type="CDD" id="cd02247">
    <property type="entry name" value="cupin_pirin_C"/>
    <property type="match status" value="1"/>
</dbReference>
<feature type="domain" description="Pirin N-terminal" evidence="4">
    <location>
        <begin position="19"/>
        <end position="122"/>
    </location>
</feature>
<organism evidence="6 7">
    <name type="scientific">Rhizomicrobium electricum</name>
    <dbReference type="NCBI Taxonomy" id="480070"/>
    <lineage>
        <taxon>Bacteria</taxon>
        <taxon>Pseudomonadati</taxon>
        <taxon>Pseudomonadota</taxon>
        <taxon>Alphaproteobacteria</taxon>
        <taxon>Micropepsales</taxon>
        <taxon>Micropepsaceae</taxon>
        <taxon>Rhizomicrobium</taxon>
    </lineage>
</organism>
<dbReference type="CDD" id="cd02909">
    <property type="entry name" value="cupin_pirin_N"/>
    <property type="match status" value="1"/>
</dbReference>
<dbReference type="PANTHER" id="PTHR13903:SF8">
    <property type="entry name" value="PIRIN"/>
    <property type="match status" value="1"/>
</dbReference>
<dbReference type="PIRSF" id="PIRSF006232">
    <property type="entry name" value="Pirin"/>
    <property type="match status" value="1"/>
</dbReference>
<dbReference type="InterPro" id="IPR014710">
    <property type="entry name" value="RmlC-like_jellyroll"/>
</dbReference>
<gene>
    <name evidence="6" type="ORF">GCM10008942_11810</name>
</gene>
<feature type="domain" description="Pirin C-terminal" evidence="5">
    <location>
        <begin position="172"/>
        <end position="269"/>
    </location>
</feature>
<reference evidence="7" key="1">
    <citation type="journal article" date="2019" name="Int. J. Syst. Evol. Microbiol.">
        <title>The Global Catalogue of Microorganisms (GCM) 10K type strain sequencing project: providing services to taxonomists for standard genome sequencing and annotation.</title>
        <authorList>
            <consortium name="The Broad Institute Genomics Platform"/>
            <consortium name="The Broad Institute Genome Sequencing Center for Infectious Disease"/>
            <person name="Wu L."/>
            <person name="Ma J."/>
        </authorList>
    </citation>
    <scope>NUCLEOTIDE SEQUENCE [LARGE SCALE GENOMIC DNA]</scope>
    <source>
        <strain evidence="7">JCM 15089</strain>
    </source>
</reference>
<protein>
    <submittedName>
        <fullName evidence="6">Pirin family protein</fullName>
    </submittedName>
</protein>
<evidence type="ECO:0000256" key="1">
    <source>
        <dbReference type="ARBA" id="ARBA00008416"/>
    </source>
</evidence>
<comment type="caution">
    <text evidence="6">The sequence shown here is derived from an EMBL/GenBank/DDBJ whole genome shotgun (WGS) entry which is preliminary data.</text>
</comment>
<evidence type="ECO:0000259" key="5">
    <source>
        <dbReference type="Pfam" id="PF05726"/>
    </source>
</evidence>